<dbReference type="PANTHER" id="PTHR33237:SF31">
    <property type="entry name" value="F2P16.13 PROTEIN"/>
    <property type="match status" value="1"/>
</dbReference>
<sequence>MARAYLIRYTIDKHSHLPFSCTAISLFSALVVTLSIFSLIAFLCASNKSNKSHKKIVKKDQITVSTARRQSSEDDGKFVSRLNSTKAFSMARIISWRKVQADDHEEDDHTESSSDDEEVWRKTIMRGERCRPLEFSGKIIRVPILLHEGRHSLCLLQQDDVGAPVSLSTVLDYLFAEGKMISYAGNNDTVTIKTDDASDSIISKAPSCVYQMNENTFFIVGTTGTVDYTNSDDMKLRSMIQKGTRLRALALVMVDLILGVGVTAVAIVGAKVTVRAEAG</sequence>
<organism evidence="2 3">
    <name type="scientific">Trema orientale</name>
    <name type="common">Charcoal tree</name>
    <name type="synonym">Celtis orientalis</name>
    <dbReference type="NCBI Taxonomy" id="63057"/>
    <lineage>
        <taxon>Eukaryota</taxon>
        <taxon>Viridiplantae</taxon>
        <taxon>Streptophyta</taxon>
        <taxon>Embryophyta</taxon>
        <taxon>Tracheophyta</taxon>
        <taxon>Spermatophyta</taxon>
        <taxon>Magnoliopsida</taxon>
        <taxon>eudicotyledons</taxon>
        <taxon>Gunneridae</taxon>
        <taxon>Pentapetalae</taxon>
        <taxon>rosids</taxon>
        <taxon>fabids</taxon>
        <taxon>Rosales</taxon>
        <taxon>Cannabaceae</taxon>
        <taxon>Trema</taxon>
    </lineage>
</organism>
<protein>
    <recommendedName>
        <fullName evidence="4">Transmembrane protein</fullName>
    </recommendedName>
</protein>
<dbReference type="InParanoid" id="A0A2P5E780"/>
<name>A0A2P5E780_TREOI</name>
<evidence type="ECO:0000313" key="3">
    <source>
        <dbReference type="Proteomes" id="UP000237000"/>
    </source>
</evidence>
<accession>A0A2P5E780</accession>
<evidence type="ECO:0000313" key="2">
    <source>
        <dbReference type="EMBL" id="PON81385.1"/>
    </source>
</evidence>
<keyword evidence="1" id="KW-0812">Transmembrane</keyword>
<gene>
    <name evidence="2" type="ORF">TorRG33x02_228100</name>
</gene>
<dbReference type="OrthoDB" id="1166333at2759"/>
<proteinExistence type="predicted"/>
<dbReference type="PANTHER" id="PTHR33237">
    <property type="entry name" value="F2P16.13 PROTEIN-RELATED"/>
    <property type="match status" value="1"/>
</dbReference>
<evidence type="ECO:0000256" key="1">
    <source>
        <dbReference type="SAM" id="Phobius"/>
    </source>
</evidence>
<feature type="non-terminal residue" evidence="2">
    <location>
        <position position="279"/>
    </location>
</feature>
<keyword evidence="1" id="KW-1133">Transmembrane helix</keyword>
<keyword evidence="1" id="KW-0472">Membrane</keyword>
<feature type="transmembrane region" description="Helical" evidence="1">
    <location>
        <begin position="23"/>
        <end position="45"/>
    </location>
</feature>
<dbReference type="EMBL" id="JXTC01000218">
    <property type="protein sequence ID" value="PON81385.1"/>
    <property type="molecule type" value="Genomic_DNA"/>
</dbReference>
<dbReference type="Proteomes" id="UP000237000">
    <property type="component" value="Unassembled WGS sequence"/>
</dbReference>
<evidence type="ECO:0008006" key="4">
    <source>
        <dbReference type="Google" id="ProtNLM"/>
    </source>
</evidence>
<feature type="transmembrane region" description="Helical" evidence="1">
    <location>
        <begin position="248"/>
        <end position="270"/>
    </location>
</feature>
<dbReference type="AlphaFoldDB" id="A0A2P5E780"/>
<reference evidence="3" key="1">
    <citation type="submission" date="2016-06" db="EMBL/GenBank/DDBJ databases">
        <title>Parallel loss of symbiosis genes in relatives of nitrogen-fixing non-legume Parasponia.</title>
        <authorList>
            <person name="Van Velzen R."/>
            <person name="Holmer R."/>
            <person name="Bu F."/>
            <person name="Rutten L."/>
            <person name="Van Zeijl A."/>
            <person name="Liu W."/>
            <person name="Santuari L."/>
            <person name="Cao Q."/>
            <person name="Sharma T."/>
            <person name="Shen D."/>
            <person name="Roswanjaya Y."/>
            <person name="Wardhani T."/>
            <person name="Kalhor M.S."/>
            <person name="Jansen J."/>
            <person name="Van den Hoogen J."/>
            <person name="Gungor B."/>
            <person name="Hartog M."/>
            <person name="Hontelez J."/>
            <person name="Verver J."/>
            <person name="Yang W.-C."/>
            <person name="Schijlen E."/>
            <person name="Repin R."/>
            <person name="Schilthuizen M."/>
            <person name="Schranz E."/>
            <person name="Heidstra R."/>
            <person name="Miyata K."/>
            <person name="Fedorova E."/>
            <person name="Kohlen W."/>
            <person name="Bisseling T."/>
            <person name="Smit S."/>
            <person name="Geurts R."/>
        </authorList>
    </citation>
    <scope>NUCLEOTIDE SEQUENCE [LARGE SCALE GENOMIC DNA]</scope>
    <source>
        <strain evidence="3">cv. RG33-2</strain>
    </source>
</reference>
<comment type="caution">
    <text evidence="2">The sequence shown here is derived from an EMBL/GenBank/DDBJ whole genome shotgun (WGS) entry which is preliminary data.</text>
</comment>
<keyword evidence="3" id="KW-1185">Reference proteome</keyword>